<comment type="subcellular location">
    <subcellularLocation>
        <location evidence="1">Cell membrane</location>
        <topology evidence="1">Multi-pass membrane protein</topology>
    </subcellularLocation>
</comment>
<comment type="similarity">
    <text evidence="2">Belongs to the DoxX family.</text>
</comment>
<dbReference type="InterPro" id="IPR032808">
    <property type="entry name" value="DoxX"/>
</dbReference>
<evidence type="ECO:0000256" key="6">
    <source>
        <dbReference type="ARBA" id="ARBA00023136"/>
    </source>
</evidence>
<keyword evidence="3" id="KW-1003">Cell membrane</keyword>
<protein>
    <submittedName>
        <fullName evidence="8">Oxidoreductase</fullName>
    </submittedName>
</protein>
<evidence type="ECO:0000256" key="2">
    <source>
        <dbReference type="ARBA" id="ARBA00006679"/>
    </source>
</evidence>
<keyword evidence="6 7" id="KW-0472">Membrane</keyword>
<evidence type="ECO:0000256" key="1">
    <source>
        <dbReference type="ARBA" id="ARBA00004651"/>
    </source>
</evidence>
<keyword evidence="5 7" id="KW-1133">Transmembrane helix</keyword>
<dbReference type="Pfam" id="PF07681">
    <property type="entry name" value="DoxX"/>
    <property type="match status" value="1"/>
</dbReference>
<dbReference type="RefSeq" id="WP_206765158.1">
    <property type="nucleotide sequence ID" value="NZ_FOXX01000018.1"/>
</dbReference>
<feature type="transmembrane region" description="Helical" evidence="7">
    <location>
        <begin position="105"/>
        <end position="124"/>
    </location>
</feature>
<organism evidence="8 9">
    <name type="scientific">Priestia endophytica DSM 13796</name>
    <dbReference type="NCBI Taxonomy" id="1121089"/>
    <lineage>
        <taxon>Bacteria</taxon>
        <taxon>Bacillati</taxon>
        <taxon>Bacillota</taxon>
        <taxon>Bacilli</taxon>
        <taxon>Bacillales</taxon>
        <taxon>Bacillaceae</taxon>
        <taxon>Priestia</taxon>
    </lineage>
</organism>
<gene>
    <name evidence="8" type="ORF">SAMN02745910_04586</name>
</gene>
<evidence type="ECO:0000256" key="7">
    <source>
        <dbReference type="SAM" id="Phobius"/>
    </source>
</evidence>
<evidence type="ECO:0000313" key="9">
    <source>
        <dbReference type="Proteomes" id="UP000182762"/>
    </source>
</evidence>
<keyword evidence="4 7" id="KW-0812">Transmembrane</keyword>
<name>A0A1I6BYY6_9BACI</name>
<dbReference type="Proteomes" id="UP000182762">
    <property type="component" value="Unassembled WGS sequence"/>
</dbReference>
<dbReference type="PANTHER" id="PTHR33452">
    <property type="entry name" value="OXIDOREDUCTASE CATD-RELATED"/>
    <property type="match status" value="1"/>
</dbReference>
<evidence type="ECO:0000256" key="3">
    <source>
        <dbReference type="ARBA" id="ARBA00022475"/>
    </source>
</evidence>
<reference evidence="8 9" key="1">
    <citation type="submission" date="2016-10" db="EMBL/GenBank/DDBJ databases">
        <authorList>
            <person name="Varghese N."/>
            <person name="Submissions S."/>
        </authorList>
    </citation>
    <scope>NUCLEOTIDE SEQUENCE [LARGE SCALE GENOMIC DNA]</scope>
    <source>
        <strain evidence="8 9">DSM 13796</strain>
    </source>
</reference>
<dbReference type="EMBL" id="FOXX01000018">
    <property type="protein sequence ID" value="SFQ86156.1"/>
    <property type="molecule type" value="Genomic_DNA"/>
</dbReference>
<dbReference type="InterPro" id="IPR051907">
    <property type="entry name" value="DoxX-like_oxidoreductase"/>
</dbReference>
<dbReference type="GeneID" id="93713117"/>
<comment type="caution">
    <text evidence="8">The sequence shown here is derived from an EMBL/GenBank/DDBJ whole genome shotgun (WGS) entry which is preliminary data.</text>
</comment>
<keyword evidence="9" id="KW-1185">Reference proteome</keyword>
<evidence type="ECO:0000313" key="8">
    <source>
        <dbReference type="EMBL" id="SFQ86156.1"/>
    </source>
</evidence>
<evidence type="ECO:0000256" key="4">
    <source>
        <dbReference type="ARBA" id="ARBA00022692"/>
    </source>
</evidence>
<accession>A0A1I6BYY6</accession>
<dbReference type="PANTHER" id="PTHR33452:SF1">
    <property type="entry name" value="INNER MEMBRANE PROTEIN YPHA-RELATED"/>
    <property type="match status" value="1"/>
</dbReference>
<sequence length="131" mass="14082">MSTAILLVRILLGLTFIGHGLQKNTGWFGGNGWNKTVESFANMKLKPPKLMAFFAASSEIVGGLLLTVGLFTPLASLFIIVTMVAAVITVTGRNGYWINNNGAEYNILIITVSIAIIIIGPGIYSLDHLLF</sequence>
<proteinExistence type="inferred from homology"/>
<evidence type="ECO:0000256" key="5">
    <source>
        <dbReference type="ARBA" id="ARBA00022989"/>
    </source>
</evidence>